<dbReference type="InterPro" id="IPR016896">
    <property type="entry name" value="DUF2860"/>
</dbReference>
<evidence type="ECO:0008006" key="4">
    <source>
        <dbReference type="Google" id="ProtNLM"/>
    </source>
</evidence>
<evidence type="ECO:0000313" key="3">
    <source>
        <dbReference type="Proteomes" id="UP001320148"/>
    </source>
</evidence>
<sequence>MIRLPIKPAALALLIIFTPPAIQAQERNGTDRGFSCKIQGGAVYIQTNSQLSTESANAQVSGLDGPAHTHEKTTGIASLYMNYRFDDGTALYFGNPLEVGEGLSLKAGVSRPLKFLTLDVALTYLPVGEVWKNPYQTNGVRQKSDIDVYGMEVQIKEIADSPWELSYKIDRVDISDDEIGAQEKDLDRSGQTHEVGLKYTMTYPSRLSVRPELSYTYANLNGPANRYEGLKLGVLLQQARPPWVFIGVVSGFYNQYEKQHPLFGNRRQEEGLTTFAQVMRLNLFGSERLFASVGAGYVWSNANIDFFDSQTLIGLASAGLNF</sequence>
<accession>A0ABN6F072</accession>
<keyword evidence="1" id="KW-0732">Signal</keyword>
<keyword evidence="3" id="KW-1185">Reference proteome</keyword>
<proteinExistence type="predicted"/>
<feature type="signal peptide" evidence="1">
    <location>
        <begin position="1"/>
        <end position="24"/>
    </location>
</feature>
<gene>
    <name evidence="2" type="ORF">DSLASN_06420</name>
</gene>
<dbReference type="Pfam" id="PF11059">
    <property type="entry name" value="DUF2860"/>
    <property type="match status" value="1"/>
</dbReference>
<dbReference type="PIRSF" id="PIRSF028696">
    <property type="entry name" value="UCP028696"/>
    <property type="match status" value="1"/>
</dbReference>
<reference evidence="2 3" key="1">
    <citation type="submission" date="2021-02" db="EMBL/GenBank/DDBJ databases">
        <title>Complete genome of Desulfoluna sp. strain ASN36.</title>
        <authorList>
            <person name="Takahashi A."/>
            <person name="Kojima H."/>
            <person name="Fukui M."/>
        </authorList>
    </citation>
    <scope>NUCLEOTIDE SEQUENCE [LARGE SCALE GENOMIC DNA]</scope>
    <source>
        <strain evidence="2 3">ASN36</strain>
    </source>
</reference>
<dbReference type="EMBL" id="AP024488">
    <property type="protein sequence ID" value="BCS95010.1"/>
    <property type="molecule type" value="Genomic_DNA"/>
</dbReference>
<dbReference type="RefSeq" id="WP_236891302.1">
    <property type="nucleotide sequence ID" value="NZ_AP024488.1"/>
</dbReference>
<protein>
    <recommendedName>
        <fullName evidence="4">Transporter</fullName>
    </recommendedName>
</protein>
<organism evidence="2 3">
    <name type="scientific">Desulfoluna limicola</name>
    <dbReference type="NCBI Taxonomy" id="2810562"/>
    <lineage>
        <taxon>Bacteria</taxon>
        <taxon>Pseudomonadati</taxon>
        <taxon>Thermodesulfobacteriota</taxon>
        <taxon>Desulfobacteria</taxon>
        <taxon>Desulfobacterales</taxon>
        <taxon>Desulfolunaceae</taxon>
        <taxon>Desulfoluna</taxon>
    </lineage>
</organism>
<evidence type="ECO:0000313" key="2">
    <source>
        <dbReference type="EMBL" id="BCS95010.1"/>
    </source>
</evidence>
<feature type="chain" id="PRO_5045986147" description="Transporter" evidence="1">
    <location>
        <begin position="25"/>
        <end position="322"/>
    </location>
</feature>
<evidence type="ECO:0000256" key="1">
    <source>
        <dbReference type="SAM" id="SignalP"/>
    </source>
</evidence>
<dbReference type="Proteomes" id="UP001320148">
    <property type="component" value="Chromosome"/>
</dbReference>
<name>A0ABN6F072_9BACT</name>